<organism evidence="1 2">
    <name type="scientific">Marinomonas transparens</name>
    <dbReference type="NCBI Taxonomy" id="2795388"/>
    <lineage>
        <taxon>Bacteria</taxon>
        <taxon>Pseudomonadati</taxon>
        <taxon>Pseudomonadota</taxon>
        <taxon>Gammaproteobacteria</taxon>
        <taxon>Oceanospirillales</taxon>
        <taxon>Oceanospirillaceae</taxon>
        <taxon>Marinomonas</taxon>
    </lineage>
</organism>
<sequence length="111" mass="12537">MSVPSAFRSVVRKARKTHKCCECCEVINIGDQYQYSSGIWDGEPDDYKQCLNCGEIFEAVTRDGGEPCFTQLRDYLFDSDMDHPDQLLAFSKKMGVDADAVVRLMDLEVPS</sequence>
<protein>
    <submittedName>
        <fullName evidence="1">Uncharacterized protein</fullName>
    </submittedName>
</protein>
<name>A0A934JX74_9GAMM</name>
<dbReference type="AlphaFoldDB" id="A0A934JX74"/>
<reference evidence="1" key="1">
    <citation type="submission" date="2020-12" db="EMBL/GenBank/DDBJ databases">
        <title>Marinomonas arctica sp. nov., a psychrotolerant bacterium isolated from the Arctic.</title>
        <authorList>
            <person name="Zhang Y."/>
        </authorList>
    </citation>
    <scope>NUCLEOTIDE SEQUENCE</scope>
    <source>
        <strain evidence="1">C1424</strain>
    </source>
</reference>
<evidence type="ECO:0000313" key="1">
    <source>
        <dbReference type="EMBL" id="MBJ7539867.1"/>
    </source>
</evidence>
<accession>A0A934JX74</accession>
<comment type="caution">
    <text evidence="1">The sequence shown here is derived from an EMBL/GenBank/DDBJ whole genome shotgun (WGS) entry which is preliminary data.</text>
</comment>
<keyword evidence="2" id="KW-1185">Reference proteome</keyword>
<proteinExistence type="predicted"/>
<dbReference type="Proteomes" id="UP000628710">
    <property type="component" value="Unassembled WGS sequence"/>
</dbReference>
<dbReference type="RefSeq" id="WP_199470262.1">
    <property type="nucleotide sequence ID" value="NZ_JAEMNX010000034.1"/>
</dbReference>
<gene>
    <name evidence="1" type="ORF">I8J31_19525</name>
</gene>
<evidence type="ECO:0000313" key="2">
    <source>
        <dbReference type="Proteomes" id="UP000628710"/>
    </source>
</evidence>
<dbReference type="EMBL" id="JAEMNX010000034">
    <property type="protein sequence ID" value="MBJ7539867.1"/>
    <property type="molecule type" value="Genomic_DNA"/>
</dbReference>